<dbReference type="InterPro" id="IPR006865">
    <property type="entry name" value="DUF629"/>
</dbReference>
<dbReference type="SMART" id="SM00256">
    <property type="entry name" value="FBOX"/>
    <property type="match status" value="1"/>
</dbReference>
<accession>A0A811QFG2</accession>
<dbReference type="SUPFAM" id="SSF52047">
    <property type="entry name" value="RNI-like"/>
    <property type="match status" value="1"/>
</dbReference>
<dbReference type="SUPFAM" id="SSF48452">
    <property type="entry name" value="TPR-like"/>
    <property type="match status" value="1"/>
</dbReference>
<dbReference type="InterPro" id="IPR055411">
    <property type="entry name" value="LRR_FXL15/At3g58940/PEG3-like"/>
</dbReference>
<comment type="caution">
    <text evidence="3">The sequence shown here is derived from an EMBL/GenBank/DDBJ whole genome shotgun (WGS) entry which is preliminary data.</text>
</comment>
<feature type="region of interest" description="Disordered" evidence="1">
    <location>
        <begin position="93"/>
        <end position="113"/>
    </location>
</feature>
<dbReference type="AlphaFoldDB" id="A0A811QFG2"/>
<dbReference type="PROSITE" id="PS50181">
    <property type="entry name" value="FBOX"/>
    <property type="match status" value="1"/>
</dbReference>
<dbReference type="InterPro" id="IPR001810">
    <property type="entry name" value="F-box_dom"/>
</dbReference>
<name>A0A811QFG2_9POAL</name>
<reference evidence="3" key="1">
    <citation type="submission" date="2020-10" db="EMBL/GenBank/DDBJ databases">
        <authorList>
            <person name="Han B."/>
            <person name="Lu T."/>
            <person name="Zhao Q."/>
            <person name="Huang X."/>
            <person name="Zhao Y."/>
        </authorList>
    </citation>
    <scope>NUCLEOTIDE SEQUENCE</scope>
</reference>
<feature type="region of interest" description="Disordered" evidence="1">
    <location>
        <begin position="638"/>
        <end position="663"/>
    </location>
</feature>
<dbReference type="InterPro" id="IPR011990">
    <property type="entry name" value="TPR-like_helical_dom_sf"/>
</dbReference>
<dbReference type="Pfam" id="PF04780">
    <property type="entry name" value="DUF629"/>
    <property type="match status" value="1"/>
</dbReference>
<dbReference type="PANTHER" id="PTHR34465:SF5">
    <property type="entry name" value="OS11G0598900 PROTEIN"/>
    <property type="match status" value="1"/>
</dbReference>
<protein>
    <recommendedName>
        <fullName evidence="2">F-box domain-containing protein</fullName>
    </recommendedName>
</protein>
<sequence length="1001" mass="111952">MKAIFGNTMALENFAKDSSAPLGREGDEVESQEEGMRLMGMVQVMGLALKGQHLTLVDPMRRPRLERGVTCIALNLVYLMCVVISPKRTWRSRTTSWASSTTPPPTARPAEARNDAAAPHLRVARDALAAARRLAPDCVEIAAALCDAFVVSRVFKEAEGEYLRARRIPRPSDPALHNASYGMFEGYEHERDPDFASERVEEARDRARASFARMTGNDLAMIHWVLEAGRQLGAADGRKRAELVAMTFPNLGRALYLAPYMDLEFVRSLDAAIDKRPFLRRTLVITERAARDYPKSAVIASFHAKLLFVLGEYDAAEMECRRALEMKEPDDPQQDCIPIGSISGDNRGTRLVSLACEFHELINKILMLANDYWDSMSSERQRNSFLQVRLEVLQDEYLKIDRSYAFTMSDVRSFVKEHKSWRFWVCPLCDRKKFMDTGLLLSHMCSRHPRAVLLRLQSVLDQKLSDEALESDDSLDGVTFCENSEQQDMMICFNKSSEVFKWLFSAPSSGVRPKPFPEIREKKCEKGRMLLESIKDKMKTLPTDRSTTEFAKAIPEIQEGWHKFLKSSALDYREAILELARSFLCRELKKCMTEDPELASKSISAADIDAIFTKEVVNPASNVVESCQTEGVLMVSGNRQESNVHDEGESSENPRKNTESPDPAISVVESATDLAAKLESEVHVEHKSSDSPASSCQRMERMTERKSGDLGGGGLCLVRREGGGVAASRRGGESGAGGVMELKPAVAGADRLSSLPAQLQDEILVRLDLRDTVRTSALSRAWRDLWKSLSVISLSFPFNTQPSVIDSVLLPYIGPRVSLFDIFVHDASAGRIDDWLVALSRCRVESIHIRGRLTSCFNLHSSIFSFGDLVSLQLQRCNIPPLPVGFAGFPALQELDLFIINFPASGQLEAIIRRSPLLHTLDMFDVFIPDDYPDSLIEAPNLRLLSICSDYDYGWRFGELPCIKYAHIDVLFCPRHEHGFGDLLARFGAAVLDEVASSMYC</sequence>
<dbReference type="Gene3D" id="1.25.40.10">
    <property type="entry name" value="Tetratricopeptide repeat domain"/>
    <property type="match status" value="1"/>
</dbReference>
<evidence type="ECO:0000256" key="1">
    <source>
        <dbReference type="SAM" id="MobiDB-lite"/>
    </source>
</evidence>
<organism evidence="3 4">
    <name type="scientific">Miscanthus lutarioriparius</name>
    <dbReference type="NCBI Taxonomy" id="422564"/>
    <lineage>
        <taxon>Eukaryota</taxon>
        <taxon>Viridiplantae</taxon>
        <taxon>Streptophyta</taxon>
        <taxon>Embryophyta</taxon>
        <taxon>Tracheophyta</taxon>
        <taxon>Spermatophyta</taxon>
        <taxon>Magnoliopsida</taxon>
        <taxon>Liliopsida</taxon>
        <taxon>Poales</taxon>
        <taxon>Poaceae</taxon>
        <taxon>PACMAD clade</taxon>
        <taxon>Panicoideae</taxon>
        <taxon>Andropogonodae</taxon>
        <taxon>Andropogoneae</taxon>
        <taxon>Saccharinae</taxon>
        <taxon>Miscanthus</taxon>
    </lineage>
</organism>
<keyword evidence="4" id="KW-1185">Reference proteome</keyword>
<dbReference type="Pfam" id="PF00646">
    <property type="entry name" value="F-box"/>
    <property type="match status" value="1"/>
</dbReference>
<evidence type="ECO:0000259" key="2">
    <source>
        <dbReference type="PROSITE" id="PS50181"/>
    </source>
</evidence>
<gene>
    <name evidence="3" type="ORF">NCGR_LOCUS42973</name>
</gene>
<dbReference type="Proteomes" id="UP000604825">
    <property type="component" value="Unassembled WGS sequence"/>
</dbReference>
<dbReference type="Pfam" id="PF24758">
    <property type="entry name" value="LRR_At5g56370"/>
    <property type="match status" value="1"/>
</dbReference>
<evidence type="ECO:0000313" key="3">
    <source>
        <dbReference type="EMBL" id="CAD6259536.1"/>
    </source>
</evidence>
<feature type="compositionally biased region" description="Basic and acidic residues" evidence="1">
    <location>
        <begin position="642"/>
        <end position="659"/>
    </location>
</feature>
<evidence type="ECO:0000313" key="4">
    <source>
        <dbReference type="Proteomes" id="UP000604825"/>
    </source>
</evidence>
<dbReference type="OrthoDB" id="687976at2759"/>
<dbReference type="InterPro" id="IPR032675">
    <property type="entry name" value="LRR_dom_sf"/>
</dbReference>
<proteinExistence type="predicted"/>
<dbReference type="EMBL" id="CAJGYO010000011">
    <property type="protein sequence ID" value="CAD6259536.1"/>
    <property type="molecule type" value="Genomic_DNA"/>
</dbReference>
<feature type="domain" description="F-box" evidence="2">
    <location>
        <begin position="749"/>
        <end position="785"/>
    </location>
</feature>
<dbReference type="Gene3D" id="3.80.10.10">
    <property type="entry name" value="Ribonuclease Inhibitor"/>
    <property type="match status" value="1"/>
</dbReference>
<dbReference type="PANTHER" id="PTHR34465">
    <property type="entry name" value="CARBOXYL-TERMINAL HYDROLASE-LIKE PROTEIN, PUTATIVE (DUF627 AND DUF629)-RELATED"/>
    <property type="match status" value="1"/>
</dbReference>